<reference evidence="1" key="1">
    <citation type="submission" date="2014-11" db="EMBL/GenBank/DDBJ databases">
        <authorList>
            <person name="Amaro Gonzalez C."/>
        </authorList>
    </citation>
    <scope>NUCLEOTIDE SEQUENCE</scope>
</reference>
<evidence type="ECO:0000313" key="1">
    <source>
        <dbReference type="EMBL" id="JAH72933.1"/>
    </source>
</evidence>
<sequence>MAGMQVLLPKYFCTNKVLGTMKQIIVMGVLG</sequence>
<organism evidence="1">
    <name type="scientific">Anguilla anguilla</name>
    <name type="common">European freshwater eel</name>
    <name type="synonym">Muraena anguilla</name>
    <dbReference type="NCBI Taxonomy" id="7936"/>
    <lineage>
        <taxon>Eukaryota</taxon>
        <taxon>Metazoa</taxon>
        <taxon>Chordata</taxon>
        <taxon>Craniata</taxon>
        <taxon>Vertebrata</taxon>
        <taxon>Euteleostomi</taxon>
        <taxon>Actinopterygii</taxon>
        <taxon>Neopterygii</taxon>
        <taxon>Teleostei</taxon>
        <taxon>Anguilliformes</taxon>
        <taxon>Anguillidae</taxon>
        <taxon>Anguilla</taxon>
    </lineage>
</organism>
<protein>
    <submittedName>
        <fullName evidence="1">Uncharacterized protein</fullName>
    </submittedName>
</protein>
<proteinExistence type="predicted"/>
<reference evidence="1" key="2">
    <citation type="journal article" date="2015" name="Fish Shellfish Immunol.">
        <title>Early steps in the European eel (Anguilla anguilla)-Vibrio vulnificus interaction in the gills: Role of the RtxA13 toxin.</title>
        <authorList>
            <person name="Callol A."/>
            <person name="Pajuelo D."/>
            <person name="Ebbesson L."/>
            <person name="Teles M."/>
            <person name="MacKenzie S."/>
            <person name="Amaro C."/>
        </authorList>
    </citation>
    <scope>NUCLEOTIDE SEQUENCE</scope>
</reference>
<dbReference type="AlphaFoldDB" id="A0A0E9V6R9"/>
<name>A0A0E9V6R9_ANGAN</name>
<dbReference type="EMBL" id="GBXM01035644">
    <property type="protein sequence ID" value="JAH72933.1"/>
    <property type="molecule type" value="Transcribed_RNA"/>
</dbReference>
<accession>A0A0E9V6R9</accession>